<dbReference type="PANTHER" id="PTHR12406">
    <property type="entry name" value="CALCIUM-INDEPENDENT PHOSPHOLIPASE A2 IPLA2 -RELATED"/>
    <property type="match status" value="1"/>
</dbReference>
<evidence type="ECO:0000256" key="1">
    <source>
        <dbReference type="ARBA" id="ARBA00023098"/>
    </source>
</evidence>
<organism evidence="3 4">
    <name type="scientific">Discostella pseudostelligera</name>
    <dbReference type="NCBI Taxonomy" id="259834"/>
    <lineage>
        <taxon>Eukaryota</taxon>
        <taxon>Sar</taxon>
        <taxon>Stramenopiles</taxon>
        <taxon>Ochrophyta</taxon>
        <taxon>Bacillariophyta</taxon>
        <taxon>Coscinodiscophyceae</taxon>
        <taxon>Thalassiosirophycidae</taxon>
        <taxon>Stephanodiscales</taxon>
        <taxon>Stephanodiscaceae</taxon>
        <taxon>Discostella</taxon>
    </lineage>
</organism>
<proteinExistence type="predicted"/>
<name>A0ABD3M0C2_9STRA</name>
<keyword evidence="1" id="KW-0443">Lipid metabolism</keyword>
<evidence type="ECO:0000313" key="3">
    <source>
        <dbReference type="EMBL" id="KAL3757450.1"/>
    </source>
</evidence>
<dbReference type="Pfam" id="PF01734">
    <property type="entry name" value="Patatin"/>
    <property type="match status" value="1"/>
</dbReference>
<accession>A0ABD3M0C2</accession>
<dbReference type="Gene3D" id="3.40.1090.10">
    <property type="entry name" value="Cytosolic phospholipase A2 catalytic domain"/>
    <property type="match status" value="1"/>
</dbReference>
<keyword evidence="4" id="KW-1185">Reference proteome</keyword>
<dbReference type="InterPro" id="IPR016035">
    <property type="entry name" value="Acyl_Trfase/lysoPLipase"/>
</dbReference>
<protein>
    <recommendedName>
        <fullName evidence="2">PNPLA domain-containing protein</fullName>
    </recommendedName>
</protein>
<dbReference type="InterPro" id="IPR033562">
    <property type="entry name" value="PLPL"/>
</dbReference>
<dbReference type="EMBL" id="JALLBG020000265">
    <property type="protein sequence ID" value="KAL3757450.1"/>
    <property type="molecule type" value="Genomic_DNA"/>
</dbReference>
<sequence length="307" mass="34555">MSIMVFIRNLVLVVNITLFSSWYYASASAAFLHRPTATSPPWLLYRQTTKHHLNHQTSLSSASSSKQNVYIAFPGGGLFFYWQAGVLAYLQQEGYTLSEANLSGASAGALSATLAKMNVCPLQATELALSLSEDANVWERPLGLQGVWGKLIYEWLDRLVPEDAEARVTQGGGELHILLTPVPSFGKCRISQFENRLDLINANMASVHLPWFLDGKLTSNFRGRPHIDGSFLARPSDYFDYDDDANEQQQQQPTILLDFKRDPLMKERAMELIKVVSKQTIWDILERGKIYGKIMDANGEFRALTRY</sequence>
<reference evidence="3 4" key="1">
    <citation type="submission" date="2024-10" db="EMBL/GenBank/DDBJ databases">
        <title>Updated reference genomes for cyclostephanoid diatoms.</title>
        <authorList>
            <person name="Roberts W.R."/>
            <person name="Alverson A.J."/>
        </authorList>
    </citation>
    <scope>NUCLEOTIDE SEQUENCE [LARGE SCALE GENOMIC DNA]</scope>
    <source>
        <strain evidence="3 4">AJA232-27</strain>
    </source>
</reference>
<evidence type="ECO:0000313" key="4">
    <source>
        <dbReference type="Proteomes" id="UP001530293"/>
    </source>
</evidence>
<dbReference type="InterPro" id="IPR002641">
    <property type="entry name" value="PNPLA_dom"/>
</dbReference>
<dbReference type="Proteomes" id="UP001530293">
    <property type="component" value="Unassembled WGS sequence"/>
</dbReference>
<dbReference type="PANTHER" id="PTHR12406:SF45">
    <property type="entry name" value="PATATIN"/>
    <property type="match status" value="1"/>
</dbReference>
<dbReference type="GO" id="GO:0006629">
    <property type="term" value="P:lipid metabolic process"/>
    <property type="evidence" value="ECO:0007669"/>
    <property type="project" value="UniProtKB-KW"/>
</dbReference>
<evidence type="ECO:0000259" key="2">
    <source>
        <dbReference type="Pfam" id="PF01734"/>
    </source>
</evidence>
<feature type="domain" description="PNPLA" evidence="2">
    <location>
        <begin position="72"/>
        <end position="232"/>
    </location>
</feature>
<gene>
    <name evidence="3" type="ORF">ACHAWU_006657</name>
</gene>
<dbReference type="SUPFAM" id="SSF52151">
    <property type="entry name" value="FabD/lysophospholipase-like"/>
    <property type="match status" value="1"/>
</dbReference>
<dbReference type="AlphaFoldDB" id="A0ABD3M0C2"/>
<comment type="caution">
    <text evidence="3">The sequence shown here is derived from an EMBL/GenBank/DDBJ whole genome shotgun (WGS) entry which is preliminary data.</text>
</comment>